<reference evidence="1" key="1">
    <citation type="submission" date="2020-07" db="EMBL/GenBank/DDBJ databases">
        <title>Multicomponent nature underlies the extraordinary mechanical properties of spider dragline silk.</title>
        <authorList>
            <person name="Kono N."/>
            <person name="Nakamura H."/>
            <person name="Mori M."/>
            <person name="Yoshida Y."/>
            <person name="Ohtoshi R."/>
            <person name="Malay A.D."/>
            <person name="Moran D.A.P."/>
            <person name="Tomita M."/>
            <person name="Numata K."/>
            <person name="Arakawa K."/>
        </authorList>
    </citation>
    <scope>NUCLEOTIDE SEQUENCE</scope>
</reference>
<sequence length="68" mass="7622">MAQCLPVTGAMKPNTATKRTLWHILVANIKKLKLKKFHHSLTFDHIVYLASRPKGTDDVFVAISKSCT</sequence>
<keyword evidence="2" id="KW-1185">Reference proteome</keyword>
<dbReference type="Proteomes" id="UP000887116">
    <property type="component" value="Unassembled WGS sequence"/>
</dbReference>
<organism evidence="1 2">
    <name type="scientific">Trichonephila clavata</name>
    <name type="common">Joro spider</name>
    <name type="synonym">Nephila clavata</name>
    <dbReference type="NCBI Taxonomy" id="2740835"/>
    <lineage>
        <taxon>Eukaryota</taxon>
        <taxon>Metazoa</taxon>
        <taxon>Ecdysozoa</taxon>
        <taxon>Arthropoda</taxon>
        <taxon>Chelicerata</taxon>
        <taxon>Arachnida</taxon>
        <taxon>Araneae</taxon>
        <taxon>Araneomorphae</taxon>
        <taxon>Entelegynae</taxon>
        <taxon>Araneoidea</taxon>
        <taxon>Nephilidae</taxon>
        <taxon>Trichonephila</taxon>
    </lineage>
</organism>
<dbReference type="EMBL" id="BMAO01037252">
    <property type="protein sequence ID" value="GFR16451.1"/>
    <property type="molecule type" value="Genomic_DNA"/>
</dbReference>
<proteinExistence type="predicted"/>
<comment type="caution">
    <text evidence="1">The sequence shown here is derived from an EMBL/GenBank/DDBJ whole genome shotgun (WGS) entry which is preliminary data.</text>
</comment>
<evidence type="ECO:0000313" key="1">
    <source>
        <dbReference type="EMBL" id="GFR16451.1"/>
    </source>
</evidence>
<gene>
    <name evidence="1" type="ORF">TNCT_241421</name>
</gene>
<protein>
    <submittedName>
        <fullName evidence="1">Uncharacterized protein</fullName>
    </submittedName>
</protein>
<accession>A0A8X6LMU2</accession>
<dbReference type="AlphaFoldDB" id="A0A8X6LMU2"/>
<name>A0A8X6LMU2_TRICU</name>
<evidence type="ECO:0000313" key="2">
    <source>
        <dbReference type="Proteomes" id="UP000887116"/>
    </source>
</evidence>